<sequence length="53" mass="6276">MLGEMKCIYLDMIIDYQGPTPLRYAQSKKYGSFNILFYDLSYMRNGLIFLNII</sequence>
<dbReference type="Proteomes" id="UP000287171">
    <property type="component" value="Unassembled WGS sequence"/>
</dbReference>
<evidence type="ECO:0000313" key="2">
    <source>
        <dbReference type="Proteomes" id="UP000287171"/>
    </source>
</evidence>
<dbReference type="EMBL" id="BIFT01000001">
    <property type="protein sequence ID" value="GCE28840.1"/>
    <property type="molecule type" value="Genomic_DNA"/>
</dbReference>
<keyword evidence="2" id="KW-1185">Reference proteome</keyword>
<name>A0A402BC13_9CHLR</name>
<dbReference type="AlphaFoldDB" id="A0A402BC13"/>
<comment type="caution">
    <text evidence="1">The sequence shown here is derived from an EMBL/GenBank/DDBJ whole genome shotgun (WGS) entry which is preliminary data.</text>
</comment>
<organism evidence="1 2">
    <name type="scientific">Dictyobacter alpinus</name>
    <dbReference type="NCBI Taxonomy" id="2014873"/>
    <lineage>
        <taxon>Bacteria</taxon>
        <taxon>Bacillati</taxon>
        <taxon>Chloroflexota</taxon>
        <taxon>Ktedonobacteria</taxon>
        <taxon>Ktedonobacterales</taxon>
        <taxon>Dictyobacteraceae</taxon>
        <taxon>Dictyobacter</taxon>
    </lineage>
</organism>
<gene>
    <name evidence="1" type="ORF">KDA_43240</name>
</gene>
<evidence type="ECO:0000313" key="1">
    <source>
        <dbReference type="EMBL" id="GCE28840.1"/>
    </source>
</evidence>
<accession>A0A402BC13</accession>
<proteinExistence type="predicted"/>
<reference evidence="2" key="1">
    <citation type="submission" date="2018-12" db="EMBL/GenBank/DDBJ databases">
        <title>Tengunoibacter tsumagoiensis gen. nov., sp. nov., Dictyobacter kobayashii sp. nov., D. alpinus sp. nov., and D. joshuensis sp. nov. and description of Dictyobacteraceae fam. nov. within the order Ktedonobacterales isolated from Tengu-no-mugimeshi.</title>
        <authorList>
            <person name="Wang C.M."/>
            <person name="Zheng Y."/>
            <person name="Sakai Y."/>
            <person name="Toyoda A."/>
            <person name="Minakuchi Y."/>
            <person name="Abe K."/>
            <person name="Yokota A."/>
            <person name="Yabe S."/>
        </authorList>
    </citation>
    <scope>NUCLEOTIDE SEQUENCE [LARGE SCALE GENOMIC DNA]</scope>
    <source>
        <strain evidence="2">Uno16</strain>
    </source>
</reference>
<protein>
    <submittedName>
        <fullName evidence="1">Uncharacterized protein</fullName>
    </submittedName>
</protein>